<reference evidence="1 2" key="1">
    <citation type="submission" date="2019-10" db="EMBL/GenBank/DDBJ databases">
        <title>Roseburia spp. ameliorate alcoholic fatty liver via restoration of gut barrier function.</title>
        <authorList>
            <person name="Seo B."/>
            <person name="Ko G."/>
        </authorList>
    </citation>
    <scope>NUCLEOTIDE SEQUENCE [LARGE SCALE GENOMIC DNA]</scope>
    <source>
        <strain evidence="1 2">SNUG30017</strain>
    </source>
</reference>
<evidence type="ECO:0008006" key="3">
    <source>
        <dbReference type="Google" id="ProtNLM"/>
    </source>
</evidence>
<sequence length="310" mass="36311">MVLEIVDGKTYQKIIGDYKYFYNSMAFHELNRKKADEVLFFLFKGKHYKMGIAGGVINQELQFPYSAPFAMPEIIRESRLGEMEEAIQLLDTYAQTNKMASVTFRLPPFFYDESNISKMQTVLLNEEYQIQECDLNFQFYMNNQVQYIDILQRNAKKNLQRAQGADFDFVKCIGEIEKKRAYQVIQKNRCRKGYPLRMSWEQVQETIRITEHDIFLLNKKGKDVAAAIVFCVNKDVYQVIYWGDIDGYSEERPMNLLAENVYEFYQQKGIHVLDIGPSTENGVPNYGLCDFKESIGCQCSSKYTLKKFFQ</sequence>
<gene>
    <name evidence="1" type="ORF">GCK47_09240</name>
</gene>
<protein>
    <recommendedName>
        <fullName evidence="3">GNAT family N-acetyltransferase</fullName>
    </recommendedName>
</protein>
<dbReference type="EMBL" id="WGGT01000010">
    <property type="protein sequence ID" value="MVQ45885.1"/>
    <property type="molecule type" value="Genomic_DNA"/>
</dbReference>
<name>A0A6L6XIN6_9FIRM</name>
<dbReference type="InterPro" id="IPR016181">
    <property type="entry name" value="Acyl_CoA_acyltransferase"/>
</dbReference>
<evidence type="ECO:0000313" key="1">
    <source>
        <dbReference type="EMBL" id="MVQ45885.1"/>
    </source>
</evidence>
<organism evidence="1 2">
    <name type="scientific">Roseburia intestinalis</name>
    <dbReference type="NCBI Taxonomy" id="166486"/>
    <lineage>
        <taxon>Bacteria</taxon>
        <taxon>Bacillati</taxon>
        <taxon>Bacillota</taxon>
        <taxon>Clostridia</taxon>
        <taxon>Lachnospirales</taxon>
        <taxon>Lachnospiraceae</taxon>
        <taxon>Roseburia</taxon>
    </lineage>
</organism>
<dbReference type="Proteomes" id="UP000479531">
    <property type="component" value="Unassembled WGS sequence"/>
</dbReference>
<accession>A0A6L6XIN6</accession>
<dbReference type="RefSeq" id="WP_157350507.1">
    <property type="nucleotide sequence ID" value="NZ_WGGT01000010.1"/>
</dbReference>
<proteinExistence type="predicted"/>
<comment type="caution">
    <text evidence="1">The sequence shown here is derived from an EMBL/GenBank/DDBJ whole genome shotgun (WGS) entry which is preliminary data.</text>
</comment>
<dbReference type="AlphaFoldDB" id="A0A6L6XIN6"/>
<dbReference type="SUPFAM" id="SSF55729">
    <property type="entry name" value="Acyl-CoA N-acyltransferases (Nat)"/>
    <property type="match status" value="1"/>
</dbReference>
<dbReference type="Gene3D" id="3.40.630.30">
    <property type="match status" value="1"/>
</dbReference>
<evidence type="ECO:0000313" key="2">
    <source>
        <dbReference type="Proteomes" id="UP000479531"/>
    </source>
</evidence>